<organism evidence="1 2">
    <name type="scientific">Fructilactobacillus sanfranciscensis</name>
    <name type="common">Lactobacillus sanfranciscensis</name>
    <dbReference type="NCBI Taxonomy" id="1625"/>
    <lineage>
        <taxon>Bacteria</taxon>
        <taxon>Bacillati</taxon>
        <taxon>Bacillota</taxon>
        <taxon>Bacilli</taxon>
        <taxon>Lactobacillales</taxon>
        <taxon>Lactobacillaceae</taxon>
        <taxon>Fructilactobacillus</taxon>
    </lineage>
</organism>
<reference evidence="1 2" key="1">
    <citation type="submission" date="2018-05" db="EMBL/GenBank/DDBJ databases">
        <title>Lactobacillus sanfranciscensis Ah4 draft denome sequence.</title>
        <authorList>
            <person name="Zhang G."/>
        </authorList>
    </citation>
    <scope>NUCLEOTIDE SEQUENCE [LARGE SCALE GENOMIC DNA]</scope>
    <source>
        <strain evidence="1 2">Ah4</strain>
    </source>
</reference>
<comment type="caution">
    <text evidence="1">The sequence shown here is derived from an EMBL/GenBank/DDBJ whole genome shotgun (WGS) entry which is preliminary data.</text>
</comment>
<dbReference type="InterPro" id="IPR056216">
    <property type="entry name" value="P8-like"/>
</dbReference>
<gene>
    <name evidence="1" type="ORF">DID87_05515</name>
</gene>
<name>A0A5C4TIA9_FRUSA</name>
<proteinExistence type="predicted"/>
<sequence length="72" mass="8577">MTENFEENTMLDEHMNQVFDWSDSDMPIRDALWDYYMQSNAKDTIKTEEAMKKYLDMSDSDVKADAEKLLKK</sequence>
<dbReference type="OMA" id="MSEAFDW"/>
<evidence type="ECO:0000313" key="1">
    <source>
        <dbReference type="EMBL" id="TNK90101.1"/>
    </source>
</evidence>
<dbReference type="Pfam" id="PF24305">
    <property type="entry name" value="P8"/>
    <property type="match status" value="1"/>
</dbReference>
<accession>A0A5C4TIA9</accession>
<dbReference type="RefSeq" id="WP_014082449.1">
    <property type="nucleotide sequence ID" value="NZ_BAAAXT010000009.1"/>
</dbReference>
<dbReference type="EMBL" id="QFCR01000018">
    <property type="protein sequence ID" value="TNK90101.1"/>
    <property type="molecule type" value="Genomic_DNA"/>
</dbReference>
<dbReference type="Proteomes" id="UP000313312">
    <property type="component" value="Unassembled WGS sequence"/>
</dbReference>
<dbReference type="AlphaFoldDB" id="A0A5C4TIA9"/>
<evidence type="ECO:0000313" key="2">
    <source>
        <dbReference type="Proteomes" id="UP000313312"/>
    </source>
</evidence>
<protein>
    <submittedName>
        <fullName evidence="1">Uncharacterized protein</fullName>
    </submittedName>
</protein>